<dbReference type="InterPro" id="IPR006342">
    <property type="entry name" value="FkbM_mtfrase"/>
</dbReference>
<dbReference type="PANTHER" id="PTHR34009">
    <property type="entry name" value="PROTEIN STAR"/>
    <property type="match status" value="1"/>
</dbReference>
<dbReference type="Pfam" id="PF05050">
    <property type="entry name" value="Methyltransf_21"/>
    <property type="match status" value="1"/>
</dbReference>
<dbReference type="GO" id="GO:0008168">
    <property type="term" value="F:methyltransferase activity"/>
    <property type="evidence" value="ECO:0007669"/>
    <property type="project" value="UniProtKB-KW"/>
</dbReference>
<keyword evidence="2" id="KW-0808">Transferase</keyword>
<protein>
    <submittedName>
        <fullName evidence="2">FkbM methyltransferase</fullName>
    </submittedName>
</protein>
<dbReference type="GO" id="GO:0032259">
    <property type="term" value="P:methylation"/>
    <property type="evidence" value="ECO:0007669"/>
    <property type="project" value="UniProtKB-KW"/>
</dbReference>
<dbReference type="GO" id="GO:0005886">
    <property type="term" value="C:plasma membrane"/>
    <property type="evidence" value="ECO:0007669"/>
    <property type="project" value="TreeGrafter"/>
</dbReference>
<sequence>MSVQWWSQFGEDSILAGLFPNNYIGVCVDVGSSDGISGNNTLHFERRGWRVLNIEPNPKLFAECEKIRKRSINCAVGAENKDSIPFTIFILKGGNESAISGLEPDIRLIESHAHLIESEQVIKVPIRTLSSILDEESFPTEIDFISIDTENTELDVLKGLDLNKYKVKYFVIEDNFNEGKCGEYLKQFGYEHFYRLAVNNFYKIKDFGFE</sequence>
<proteinExistence type="predicted"/>
<dbReference type="InterPro" id="IPR053202">
    <property type="entry name" value="EGF_Rcpt_Signaling_Reg"/>
</dbReference>
<dbReference type="NCBIfam" id="TIGR01444">
    <property type="entry name" value="fkbM_fam"/>
    <property type="match status" value="1"/>
</dbReference>
<dbReference type="EMBL" id="MK072489">
    <property type="protein sequence ID" value="AYV85895.1"/>
    <property type="molecule type" value="Genomic_DNA"/>
</dbReference>
<dbReference type="SUPFAM" id="SSF53335">
    <property type="entry name" value="S-adenosyl-L-methionine-dependent methyltransferases"/>
    <property type="match status" value="1"/>
</dbReference>
<name>A0A3G5AFA1_9VIRU</name>
<gene>
    <name evidence="2" type="ORF">Solivirus1_52</name>
</gene>
<keyword evidence="2" id="KW-0489">Methyltransferase</keyword>
<evidence type="ECO:0000259" key="1">
    <source>
        <dbReference type="Pfam" id="PF05050"/>
    </source>
</evidence>
<evidence type="ECO:0000313" key="2">
    <source>
        <dbReference type="EMBL" id="AYV85895.1"/>
    </source>
</evidence>
<dbReference type="PANTHER" id="PTHR34009:SF2">
    <property type="entry name" value="PROTEIN STAR"/>
    <property type="match status" value="1"/>
</dbReference>
<organism evidence="2">
    <name type="scientific">Solivirus sp</name>
    <dbReference type="NCBI Taxonomy" id="2487772"/>
    <lineage>
        <taxon>Viruses</taxon>
        <taxon>Pithoviruses</taxon>
    </lineage>
</organism>
<accession>A0A3G5AFA1</accession>
<dbReference type="Gene3D" id="3.40.50.150">
    <property type="entry name" value="Vaccinia Virus protein VP39"/>
    <property type="match status" value="1"/>
</dbReference>
<dbReference type="InterPro" id="IPR029063">
    <property type="entry name" value="SAM-dependent_MTases_sf"/>
</dbReference>
<feature type="domain" description="Methyltransferase FkbM" evidence="1">
    <location>
        <begin position="29"/>
        <end position="178"/>
    </location>
</feature>
<reference evidence="2" key="1">
    <citation type="submission" date="2018-10" db="EMBL/GenBank/DDBJ databases">
        <title>Hidden diversity of soil giant viruses.</title>
        <authorList>
            <person name="Schulz F."/>
            <person name="Alteio L."/>
            <person name="Goudeau D."/>
            <person name="Ryan E.M."/>
            <person name="Malmstrom R.R."/>
            <person name="Blanchard J."/>
            <person name="Woyke T."/>
        </authorList>
    </citation>
    <scope>NUCLEOTIDE SEQUENCE</scope>
    <source>
        <strain evidence="2">SOV1</strain>
    </source>
</reference>